<sequence length="126" mass="14421">MSRFLSYIVDNTDVRAGCIVLRLLPYHCEFNPMELMWTKVNNGIVAEKRDFKLSTVDANLREKIKQVAAEDWRKSIQHVMDSEAKFRLDTSGSERIQPIIIELGEDDTEESDSDCELSGIEPLDEA</sequence>
<evidence type="ECO:0000313" key="1">
    <source>
        <dbReference type="EMBL" id="KAH6935924.1"/>
    </source>
</evidence>
<comment type="caution">
    <text evidence="1">The sequence shown here is derived from an EMBL/GenBank/DDBJ whole genome shotgun (WGS) entry which is preliminary data.</text>
</comment>
<dbReference type="Proteomes" id="UP000821845">
    <property type="component" value="Chromosome 3"/>
</dbReference>
<accession>A0ACB7SPT2</accession>
<proteinExistence type="predicted"/>
<organism evidence="1 2">
    <name type="scientific">Hyalomma asiaticum</name>
    <name type="common">Tick</name>
    <dbReference type="NCBI Taxonomy" id="266040"/>
    <lineage>
        <taxon>Eukaryota</taxon>
        <taxon>Metazoa</taxon>
        <taxon>Ecdysozoa</taxon>
        <taxon>Arthropoda</taxon>
        <taxon>Chelicerata</taxon>
        <taxon>Arachnida</taxon>
        <taxon>Acari</taxon>
        <taxon>Parasitiformes</taxon>
        <taxon>Ixodida</taxon>
        <taxon>Ixodoidea</taxon>
        <taxon>Ixodidae</taxon>
        <taxon>Hyalomminae</taxon>
        <taxon>Hyalomma</taxon>
    </lineage>
</organism>
<dbReference type="EMBL" id="CM023483">
    <property type="protein sequence ID" value="KAH6935924.1"/>
    <property type="molecule type" value="Genomic_DNA"/>
</dbReference>
<evidence type="ECO:0000313" key="2">
    <source>
        <dbReference type="Proteomes" id="UP000821845"/>
    </source>
</evidence>
<gene>
    <name evidence="1" type="ORF">HPB50_011474</name>
</gene>
<name>A0ACB7SPT2_HYAAI</name>
<keyword evidence="2" id="KW-1185">Reference proteome</keyword>
<reference evidence="1" key="1">
    <citation type="submission" date="2020-05" db="EMBL/GenBank/DDBJ databases">
        <title>Large-scale comparative analyses of tick genomes elucidate their genetic diversity and vector capacities.</title>
        <authorList>
            <person name="Jia N."/>
            <person name="Wang J."/>
            <person name="Shi W."/>
            <person name="Du L."/>
            <person name="Sun Y."/>
            <person name="Zhan W."/>
            <person name="Jiang J."/>
            <person name="Wang Q."/>
            <person name="Zhang B."/>
            <person name="Ji P."/>
            <person name="Sakyi L.B."/>
            <person name="Cui X."/>
            <person name="Yuan T."/>
            <person name="Jiang B."/>
            <person name="Yang W."/>
            <person name="Lam T.T.-Y."/>
            <person name="Chang Q."/>
            <person name="Ding S."/>
            <person name="Wang X."/>
            <person name="Zhu J."/>
            <person name="Ruan X."/>
            <person name="Zhao L."/>
            <person name="Wei J."/>
            <person name="Que T."/>
            <person name="Du C."/>
            <person name="Cheng J."/>
            <person name="Dai P."/>
            <person name="Han X."/>
            <person name="Huang E."/>
            <person name="Gao Y."/>
            <person name="Liu J."/>
            <person name="Shao H."/>
            <person name="Ye R."/>
            <person name="Li L."/>
            <person name="Wei W."/>
            <person name="Wang X."/>
            <person name="Wang C."/>
            <person name="Yang T."/>
            <person name="Huo Q."/>
            <person name="Li W."/>
            <person name="Guo W."/>
            <person name="Chen H."/>
            <person name="Zhou L."/>
            <person name="Ni X."/>
            <person name="Tian J."/>
            <person name="Zhou Y."/>
            <person name="Sheng Y."/>
            <person name="Liu T."/>
            <person name="Pan Y."/>
            <person name="Xia L."/>
            <person name="Li J."/>
            <person name="Zhao F."/>
            <person name="Cao W."/>
        </authorList>
    </citation>
    <scope>NUCLEOTIDE SEQUENCE</scope>
    <source>
        <strain evidence="1">Hyas-2018</strain>
    </source>
</reference>
<protein>
    <submittedName>
        <fullName evidence="1">Uncharacterized protein</fullName>
    </submittedName>
</protein>